<protein>
    <submittedName>
        <fullName evidence="1">Uncharacterized protein</fullName>
    </submittedName>
</protein>
<dbReference type="EMBL" id="KZ678138">
    <property type="protein sequence ID" value="PSN64339.1"/>
    <property type="molecule type" value="Genomic_DNA"/>
</dbReference>
<gene>
    <name evidence="1" type="ORF">BS50DRAFT_70729</name>
</gene>
<sequence>MPWMHVANHVCVPWDGGVGARMRAFGSIPGSKARCGAVLCYALLFLNRPCYAFPSLDTSSLAEAKLNVWQTKTGGGKVKSWHLTLVSSFLWKLNRKHKGDRRSMPARLLFRGQIKPSLWRRAVMAKRQGKKKRAIVAESVRLHAYMHTEDPDRCPHYPVRENACVKKTASLHVLRRVRRANSSP</sequence>
<proteinExistence type="predicted"/>
<evidence type="ECO:0000313" key="1">
    <source>
        <dbReference type="EMBL" id="PSN64339.1"/>
    </source>
</evidence>
<dbReference type="Proteomes" id="UP000240883">
    <property type="component" value="Unassembled WGS sequence"/>
</dbReference>
<evidence type="ECO:0000313" key="2">
    <source>
        <dbReference type="Proteomes" id="UP000240883"/>
    </source>
</evidence>
<organism evidence="1 2">
    <name type="scientific">Corynespora cassiicola Philippines</name>
    <dbReference type="NCBI Taxonomy" id="1448308"/>
    <lineage>
        <taxon>Eukaryota</taxon>
        <taxon>Fungi</taxon>
        <taxon>Dikarya</taxon>
        <taxon>Ascomycota</taxon>
        <taxon>Pezizomycotina</taxon>
        <taxon>Dothideomycetes</taxon>
        <taxon>Pleosporomycetidae</taxon>
        <taxon>Pleosporales</taxon>
        <taxon>Corynesporascaceae</taxon>
        <taxon>Corynespora</taxon>
    </lineage>
</organism>
<accession>A0A2T2NG44</accession>
<reference evidence="1 2" key="1">
    <citation type="journal article" date="2018" name="Front. Microbiol.">
        <title>Genome-Wide Analysis of Corynespora cassiicola Leaf Fall Disease Putative Effectors.</title>
        <authorList>
            <person name="Lopez D."/>
            <person name="Ribeiro S."/>
            <person name="Label P."/>
            <person name="Fumanal B."/>
            <person name="Venisse J.S."/>
            <person name="Kohler A."/>
            <person name="de Oliveira R.R."/>
            <person name="Labutti K."/>
            <person name="Lipzen A."/>
            <person name="Lail K."/>
            <person name="Bauer D."/>
            <person name="Ohm R.A."/>
            <person name="Barry K.W."/>
            <person name="Spatafora J."/>
            <person name="Grigoriev I.V."/>
            <person name="Martin F.M."/>
            <person name="Pujade-Renaud V."/>
        </authorList>
    </citation>
    <scope>NUCLEOTIDE SEQUENCE [LARGE SCALE GENOMIC DNA]</scope>
    <source>
        <strain evidence="1 2">Philippines</strain>
    </source>
</reference>
<dbReference type="AlphaFoldDB" id="A0A2T2NG44"/>
<keyword evidence="2" id="KW-1185">Reference proteome</keyword>
<name>A0A2T2NG44_CORCC</name>